<organism evidence="1 2">
    <name type="scientific">Eilatimonas milleporae</name>
    <dbReference type="NCBI Taxonomy" id="911205"/>
    <lineage>
        <taxon>Bacteria</taxon>
        <taxon>Pseudomonadati</taxon>
        <taxon>Pseudomonadota</taxon>
        <taxon>Alphaproteobacteria</taxon>
        <taxon>Kordiimonadales</taxon>
        <taxon>Kordiimonadaceae</taxon>
        <taxon>Eilatimonas</taxon>
    </lineage>
</organism>
<reference evidence="1 2" key="1">
    <citation type="submission" date="2018-10" db="EMBL/GenBank/DDBJ databases">
        <title>Genomic Encyclopedia of Archaeal and Bacterial Type Strains, Phase II (KMG-II): from individual species to whole genera.</title>
        <authorList>
            <person name="Goeker M."/>
        </authorList>
    </citation>
    <scope>NUCLEOTIDE SEQUENCE [LARGE SCALE GENOMIC DNA]</scope>
    <source>
        <strain evidence="1 2">DSM 25217</strain>
    </source>
</reference>
<dbReference type="RefSeq" id="WP_121937157.1">
    <property type="nucleotide sequence ID" value="NZ_REFR01000009.1"/>
</dbReference>
<dbReference type="EMBL" id="REFR01000009">
    <property type="protein sequence ID" value="RMB11929.1"/>
    <property type="molecule type" value="Genomic_DNA"/>
</dbReference>
<protein>
    <submittedName>
        <fullName evidence="1">Uncharacterized protein</fullName>
    </submittedName>
</protein>
<dbReference type="AlphaFoldDB" id="A0A3M0CWW2"/>
<comment type="caution">
    <text evidence="1">The sequence shown here is derived from an EMBL/GenBank/DDBJ whole genome shotgun (WGS) entry which is preliminary data.</text>
</comment>
<dbReference type="InParanoid" id="A0A3M0CWW2"/>
<evidence type="ECO:0000313" key="1">
    <source>
        <dbReference type="EMBL" id="RMB11929.1"/>
    </source>
</evidence>
<gene>
    <name evidence="1" type="ORF">BXY39_0416</name>
</gene>
<name>A0A3M0CWW2_9PROT</name>
<dbReference type="Proteomes" id="UP000271227">
    <property type="component" value="Unassembled WGS sequence"/>
</dbReference>
<proteinExistence type="predicted"/>
<evidence type="ECO:0000313" key="2">
    <source>
        <dbReference type="Proteomes" id="UP000271227"/>
    </source>
</evidence>
<accession>A0A3M0CWW2</accession>
<sequence>MPYETNPDGTQTWVPEGGRIDSAAARIGGIATPAGATPNTRWVMRAFSPEWGDVLTDRHHARTGRPWRYR</sequence>
<keyword evidence="2" id="KW-1185">Reference proteome</keyword>